<reference evidence="3 4" key="1">
    <citation type="submission" date="2024-06" db="EMBL/GenBank/DDBJ databases">
        <title>A chromosome level genome sequence of Diviner's sage (Salvia divinorum).</title>
        <authorList>
            <person name="Ford S.A."/>
            <person name="Ro D.-K."/>
            <person name="Ness R.W."/>
            <person name="Phillips M.A."/>
        </authorList>
    </citation>
    <scope>NUCLEOTIDE SEQUENCE [LARGE SCALE GENOMIC DNA]</scope>
    <source>
        <strain evidence="3">SAF-2024a</strain>
        <tissue evidence="3">Leaf</tissue>
    </source>
</reference>
<keyword evidence="2" id="KW-0812">Transmembrane</keyword>
<keyword evidence="2" id="KW-1133">Transmembrane helix</keyword>
<dbReference type="AlphaFoldDB" id="A0ABD1HHC6"/>
<keyword evidence="2" id="KW-0472">Membrane</keyword>
<gene>
    <name evidence="3" type="ORF">AAHA92_11546</name>
</gene>
<comment type="caution">
    <text evidence="3">The sequence shown here is derived from an EMBL/GenBank/DDBJ whole genome shotgun (WGS) entry which is preliminary data.</text>
</comment>
<feature type="region of interest" description="Disordered" evidence="1">
    <location>
        <begin position="53"/>
        <end position="91"/>
    </location>
</feature>
<protein>
    <recommendedName>
        <fullName evidence="5">Transmembrane protein</fullName>
    </recommendedName>
</protein>
<name>A0ABD1HHC6_SALDI</name>
<dbReference type="Proteomes" id="UP001567538">
    <property type="component" value="Unassembled WGS sequence"/>
</dbReference>
<evidence type="ECO:0000256" key="1">
    <source>
        <dbReference type="SAM" id="MobiDB-lite"/>
    </source>
</evidence>
<feature type="transmembrane region" description="Helical" evidence="2">
    <location>
        <begin position="12"/>
        <end position="31"/>
    </location>
</feature>
<evidence type="ECO:0000313" key="3">
    <source>
        <dbReference type="EMBL" id="KAL1555855.1"/>
    </source>
</evidence>
<keyword evidence="4" id="KW-1185">Reference proteome</keyword>
<organism evidence="3 4">
    <name type="scientific">Salvia divinorum</name>
    <name type="common">Maria pastora</name>
    <name type="synonym">Diviner's sage</name>
    <dbReference type="NCBI Taxonomy" id="28513"/>
    <lineage>
        <taxon>Eukaryota</taxon>
        <taxon>Viridiplantae</taxon>
        <taxon>Streptophyta</taxon>
        <taxon>Embryophyta</taxon>
        <taxon>Tracheophyta</taxon>
        <taxon>Spermatophyta</taxon>
        <taxon>Magnoliopsida</taxon>
        <taxon>eudicotyledons</taxon>
        <taxon>Gunneridae</taxon>
        <taxon>Pentapetalae</taxon>
        <taxon>asterids</taxon>
        <taxon>lamiids</taxon>
        <taxon>Lamiales</taxon>
        <taxon>Lamiaceae</taxon>
        <taxon>Nepetoideae</taxon>
        <taxon>Mentheae</taxon>
        <taxon>Salviinae</taxon>
        <taxon>Salvia</taxon>
        <taxon>Salvia subgen. Calosphace</taxon>
    </lineage>
</organism>
<proteinExistence type="predicted"/>
<evidence type="ECO:0008006" key="5">
    <source>
        <dbReference type="Google" id="ProtNLM"/>
    </source>
</evidence>
<sequence>MANCNTKIATSLSPLLLLLSLIIIIIIALAFPSHSLSVKATLPQKDFKTFHIKKPSPPFLRRGEKRNLPRRKRSRREKPDSRRFSAMLPKGYVPPSGSSPCHNVYPNSVSFFCDYSNQMQKP</sequence>
<accession>A0ABD1HHC6</accession>
<evidence type="ECO:0000313" key="4">
    <source>
        <dbReference type="Proteomes" id="UP001567538"/>
    </source>
</evidence>
<dbReference type="EMBL" id="JBEAFC010000005">
    <property type="protein sequence ID" value="KAL1555855.1"/>
    <property type="molecule type" value="Genomic_DNA"/>
</dbReference>
<evidence type="ECO:0000256" key="2">
    <source>
        <dbReference type="SAM" id="Phobius"/>
    </source>
</evidence>